<evidence type="ECO:0000313" key="5">
    <source>
        <dbReference type="EMBL" id="MFH6984518.1"/>
    </source>
</evidence>
<evidence type="ECO:0000256" key="1">
    <source>
        <dbReference type="ARBA" id="ARBA00022737"/>
    </source>
</evidence>
<reference evidence="5 6" key="1">
    <citation type="journal article" date="2013" name="Int. J. Syst. Evol. Microbiol.">
        <title>Marinoscillum luteum sp. nov., isolated from marine sediment.</title>
        <authorList>
            <person name="Cha I.T."/>
            <person name="Park S.J."/>
            <person name="Kim S.J."/>
            <person name="Kim J.G."/>
            <person name="Jung M.Y."/>
            <person name="Shin K.S."/>
            <person name="Kwon K.K."/>
            <person name="Yang S.H."/>
            <person name="Seo Y.S."/>
            <person name="Rhee S.K."/>
        </authorList>
    </citation>
    <scope>NUCLEOTIDE SEQUENCE [LARGE SCALE GENOMIC DNA]</scope>
    <source>
        <strain evidence="5 6">KCTC 23939</strain>
    </source>
</reference>
<dbReference type="SUPFAM" id="SSF48452">
    <property type="entry name" value="TPR-like"/>
    <property type="match status" value="2"/>
</dbReference>
<name>A0ABW7NA89_9BACT</name>
<dbReference type="Proteomes" id="UP001610063">
    <property type="component" value="Unassembled WGS sequence"/>
</dbReference>
<sequence>MRAHYFLWIGMLLCSLAGYSQKNNQGGDFAPLDVTELSEGEALKAETMLIDAERELILDNEYKALELFKAVLEIAPNNPVVNFKIAEILIKNGESREALPYATKAMNLDKSNKYYILLAAEVHKALSDFDEAARLYQQMIDEIPGTESYLFDLAIIYQYQGKNEKALATYRQAEEIFGMNEMVLREKQKIYLKKRDYPSLIADWDKLIKENADNDRYAIELCEFLISQNLMDEAKERLQNLKNNKHADLLMSEIALSEGNTALAMDLSESTMGSSDVDFQAKLQVLNRFLDFVITSEEFDKVSQMAMSLATDYPNQYEVQAFTGDVMYRLEKKEEARKFYLKAIKLDPTNYGVWQNILSVESDLNQFDSVIVHAEQAMEYFPNQAALYYFAGTGYLITKNFKRSVQVLDQGKKYATDPKLLTIFYGQLGDAYNGMKQFDKSYSAYDDALKADPQNDHVLNNYSYFLSLRNEKLDKALAMSTRLATMHPDNPTYLDTHGWVLYTLGRYEEALIYLRKAANLQDDGTVIEHYGDVLYKLGRIDEAIDQWKRASQYEDASKNIEKKIADRKLYE</sequence>
<evidence type="ECO:0000256" key="3">
    <source>
        <dbReference type="PROSITE-ProRule" id="PRU00339"/>
    </source>
</evidence>
<dbReference type="Pfam" id="PF13429">
    <property type="entry name" value="TPR_15"/>
    <property type="match status" value="1"/>
</dbReference>
<dbReference type="InterPro" id="IPR019734">
    <property type="entry name" value="TPR_rpt"/>
</dbReference>
<keyword evidence="6" id="KW-1185">Reference proteome</keyword>
<dbReference type="EMBL" id="JBIPKE010000018">
    <property type="protein sequence ID" value="MFH6984518.1"/>
    <property type="molecule type" value="Genomic_DNA"/>
</dbReference>
<protein>
    <submittedName>
        <fullName evidence="5">Tetratricopeptide repeat protein</fullName>
    </submittedName>
</protein>
<proteinExistence type="predicted"/>
<dbReference type="Pfam" id="PF13181">
    <property type="entry name" value="TPR_8"/>
    <property type="match status" value="1"/>
</dbReference>
<keyword evidence="1" id="KW-0677">Repeat</keyword>
<dbReference type="InterPro" id="IPR051685">
    <property type="entry name" value="Ycf3/AcsC/BcsC/TPR_MFPF"/>
</dbReference>
<accession>A0ABW7NA89</accession>
<dbReference type="PROSITE" id="PS50005">
    <property type="entry name" value="TPR"/>
    <property type="match status" value="2"/>
</dbReference>
<dbReference type="Gene3D" id="1.25.40.10">
    <property type="entry name" value="Tetratricopeptide repeat domain"/>
    <property type="match status" value="3"/>
</dbReference>
<keyword evidence="2 3" id="KW-0802">TPR repeat</keyword>
<keyword evidence="4" id="KW-0175">Coiled coil</keyword>
<feature type="coiled-coil region" evidence="4">
    <location>
        <begin position="224"/>
        <end position="251"/>
    </location>
</feature>
<comment type="caution">
    <text evidence="5">The sequence shown here is derived from an EMBL/GenBank/DDBJ whole genome shotgun (WGS) entry which is preliminary data.</text>
</comment>
<dbReference type="SMART" id="SM00028">
    <property type="entry name" value="TPR"/>
    <property type="match status" value="9"/>
</dbReference>
<evidence type="ECO:0000256" key="4">
    <source>
        <dbReference type="SAM" id="Coils"/>
    </source>
</evidence>
<dbReference type="Pfam" id="PF07719">
    <property type="entry name" value="TPR_2"/>
    <property type="match status" value="1"/>
</dbReference>
<evidence type="ECO:0000313" key="6">
    <source>
        <dbReference type="Proteomes" id="UP001610063"/>
    </source>
</evidence>
<feature type="repeat" description="TPR" evidence="3">
    <location>
        <begin position="317"/>
        <end position="350"/>
    </location>
</feature>
<evidence type="ECO:0000256" key="2">
    <source>
        <dbReference type="ARBA" id="ARBA00022803"/>
    </source>
</evidence>
<dbReference type="InterPro" id="IPR013105">
    <property type="entry name" value="TPR_2"/>
</dbReference>
<dbReference type="InterPro" id="IPR011990">
    <property type="entry name" value="TPR-like_helical_dom_sf"/>
</dbReference>
<dbReference type="PANTHER" id="PTHR44943">
    <property type="entry name" value="CELLULOSE SYNTHASE OPERON PROTEIN C"/>
    <property type="match status" value="1"/>
</dbReference>
<organism evidence="5 6">
    <name type="scientific">Marinoscillum luteum</name>
    <dbReference type="NCBI Taxonomy" id="861051"/>
    <lineage>
        <taxon>Bacteria</taxon>
        <taxon>Pseudomonadati</taxon>
        <taxon>Bacteroidota</taxon>
        <taxon>Cytophagia</taxon>
        <taxon>Cytophagales</taxon>
        <taxon>Reichenbachiellaceae</taxon>
        <taxon>Marinoscillum</taxon>
    </lineage>
</organism>
<dbReference type="PANTHER" id="PTHR44943:SF10">
    <property type="match status" value="1"/>
</dbReference>
<dbReference type="RefSeq" id="WP_395417888.1">
    <property type="nucleotide sequence ID" value="NZ_JBIPKE010000018.1"/>
</dbReference>
<feature type="repeat" description="TPR" evidence="3">
    <location>
        <begin position="422"/>
        <end position="455"/>
    </location>
</feature>
<gene>
    <name evidence="5" type="ORF">ACHKAR_13780</name>
</gene>